<dbReference type="EMBL" id="JBFRYC010000059">
    <property type="protein sequence ID" value="MEX1663822.1"/>
    <property type="molecule type" value="Genomic_DNA"/>
</dbReference>
<protein>
    <submittedName>
        <fullName evidence="1">Uncharacterized protein</fullName>
    </submittedName>
</protein>
<name>A0ABV3TRK6_9RHOB</name>
<evidence type="ECO:0000313" key="2">
    <source>
        <dbReference type="Proteomes" id="UP001557465"/>
    </source>
</evidence>
<reference evidence="1 2" key="1">
    <citation type="journal article" date="2011" name="Int. J. Syst. Evol. Microbiol.">
        <title>Zhongshania antarctica gen. nov., sp. nov. and Zhongshania guokunii sp. nov., gammaproteobacteria respectively isolated from coastal attached (fast) ice and surface seawater of the Antarctic.</title>
        <authorList>
            <person name="Li H.J."/>
            <person name="Zhang X.Y."/>
            <person name="Chen C.X."/>
            <person name="Zhang Y.J."/>
            <person name="Gao Z.M."/>
            <person name="Yu Y."/>
            <person name="Chen X.L."/>
            <person name="Chen B."/>
            <person name="Zhang Y.Z."/>
        </authorList>
    </citation>
    <scope>NUCLEOTIDE SEQUENCE [LARGE SCALE GENOMIC DNA]</scope>
    <source>
        <strain evidence="1 2">15-R06ZXC-3</strain>
    </source>
</reference>
<organism evidence="1 2">
    <name type="scientific">Thioclava arctica</name>
    <dbReference type="NCBI Taxonomy" id="3238301"/>
    <lineage>
        <taxon>Bacteria</taxon>
        <taxon>Pseudomonadati</taxon>
        <taxon>Pseudomonadota</taxon>
        <taxon>Alphaproteobacteria</taxon>
        <taxon>Rhodobacterales</taxon>
        <taxon>Paracoccaceae</taxon>
        <taxon>Thioclava</taxon>
    </lineage>
</organism>
<proteinExistence type="predicted"/>
<dbReference type="Proteomes" id="UP001557465">
    <property type="component" value="Unassembled WGS sequence"/>
</dbReference>
<accession>A0ABV3TRK6</accession>
<dbReference type="RefSeq" id="WP_368393316.1">
    <property type="nucleotide sequence ID" value="NZ_JBFRYC010000059.1"/>
</dbReference>
<evidence type="ECO:0000313" key="1">
    <source>
        <dbReference type="EMBL" id="MEX1663822.1"/>
    </source>
</evidence>
<gene>
    <name evidence="1" type="ORF">AB4874_19900</name>
</gene>
<keyword evidence="2" id="KW-1185">Reference proteome</keyword>
<feature type="non-terminal residue" evidence="1">
    <location>
        <position position="1"/>
    </location>
</feature>
<comment type="caution">
    <text evidence="1">The sequence shown here is derived from an EMBL/GenBank/DDBJ whole genome shotgun (WGS) entry which is preliminary data.</text>
</comment>
<sequence length="133" mass="14626">QAARSPSEVRPKVPWKSSSSLLLSGSMDQSAVTQKIGHSLTKLQNKIVRFATKDNFSEAPCVLNKFALLKWRKGTSFSRAPHSIDRAVRVSEDICAALLHKSGRDSCRESSVVADGHEQTDSTDLQDNELDCL</sequence>